<name>A0ABX7XCW4_9FLAO</name>
<evidence type="ECO:0000313" key="11">
    <source>
        <dbReference type="EMBL" id="QTV05744.1"/>
    </source>
</evidence>
<evidence type="ECO:0000256" key="7">
    <source>
        <dbReference type="ARBA" id="ARBA00023065"/>
    </source>
</evidence>
<dbReference type="EMBL" id="CP072842">
    <property type="protein sequence ID" value="QTV05744.1"/>
    <property type="molecule type" value="Genomic_DNA"/>
</dbReference>
<proteinExistence type="predicted"/>
<keyword evidence="4" id="KW-1003">Cell membrane</keyword>
<accession>A0ABX7XCW4</accession>
<keyword evidence="3" id="KW-0050">Antiport</keyword>
<evidence type="ECO:0000313" key="12">
    <source>
        <dbReference type="Proteomes" id="UP000672011"/>
    </source>
</evidence>
<feature type="transmembrane region" description="Helical" evidence="10">
    <location>
        <begin position="133"/>
        <end position="154"/>
    </location>
</feature>
<evidence type="ECO:0000256" key="6">
    <source>
        <dbReference type="ARBA" id="ARBA00022989"/>
    </source>
</evidence>
<evidence type="ECO:0000256" key="2">
    <source>
        <dbReference type="ARBA" id="ARBA00022448"/>
    </source>
</evidence>
<dbReference type="PANTHER" id="PTHR43298:SF2">
    <property type="entry name" value="FMN_FAD EXPORTER YEEO-RELATED"/>
    <property type="match status" value="1"/>
</dbReference>
<dbReference type="PANTHER" id="PTHR43298">
    <property type="entry name" value="MULTIDRUG RESISTANCE PROTEIN NORM-RELATED"/>
    <property type="match status" value="1"/>
</dbReference>
<protein>
    <recommendedName>
        <fullName evidence="9">Multidrug-efflux transporter</fullName>
    </recommendedName>
</protein>
<feature type="transmembrane region" description="Helical" evidence="10">
    <location>
        <begin position="96"/>
        <end position="121"/>
    </location>
</feature>
<organism evidence="11 12">
    <name type="scientific">Faecalibacter bovis</name>
    <dbReference type="NCBI Taxonomy" id="2898187"/>
    <lineage>
        <taxon>Bacteria</taxon>
        <taxon>Pseudomonadati</taxon>
        <taxon>Bacteroidota</taxon>
        <taxon>Flavobacteriia</taxon>
        <taxon>Flavobacteriales</taxon>
        <taxon>Weeksellaceae</taxon>
        <taxon>Faecalibacter</taxon>
    </lineage>
</organism>
<reference evidence="11 12" key="1">
    <citation type="journal article" date="2021" name="Int. J. Syst. Evol. Microbiol.">
        <title>Faecalibacter bovis sp. nov., isolated from cow faeces.</title>
        <authorList>
            <person name="Li F."/>
            <person name="Zhao W."/>
            <person name="Hong Q."/>
            <person name="Shao Q."/>
            <person name="Song J."/>
            <person name="Yang S."/>
        </authorList>
    </citation>
    <scope>NUCLEOTIDE SEQUENCE [LARGE SCALE GENOMIC DNA]</scope>
    <source>
        <strain evidence="11 12">ZY171143</strain>
    </source>
</reference>
<dbReference type="Proteomes" id="UP000672011">
    <property type="component" value="Chromosome"/>
</dbReference>
<feature type="transmembrane region" description="Helical" evidence="10">
    <location>
        <begin position="338"/>
        <end position="358"/>
    </location>
</feature>
<keyword evidence="5 10" id="KW-0812">Transmembrane</keyword>
<feature type="transmembrane region" description="Helical" evidence="10">
    <location>
        <begin position="64"/>
        <end position="84"/>
    </location>
</feature>
<evidence type="ECO:0000256" key="10">
    <source>
        <dbReference type="SAM" id="Phobius"/>
    </source>
</evidence>
<feature type="transmembrane region" description="Helical" evidence="10">
    <location>
        <begin position="409"/>
        <end position="429"/>
    </location>
</feature>
<feature type="transmembrane region" description="Helical" evidence="10">
    <location>
        <begin position="370"/>
        <end position="397"/>
    </location>
</feature>
<evidence type="ECO:0000256" key="4">
    <source>
        <dbReference type="ARBA" id="ARBA00022475"/>
    </source>
</evidence>
<comment type="subcellular location">
    <subcellularLocation>
        <location evidence="1">Cell membrane</location>
        <topology evidence="1">Multi-pass membrane protein</topology>
    </subcellularLocation>
</comment>
<dbReference type="InterPro" id="IPR048279">
    <property type="entry name" value="MdtK-like"/>
</dbReference>
<keyword evidence="8 10" id="KW-0472">Membrane</keyword>
<feature type="transmembrane region" description="Helical" evidence="10">
    <location>
        <begin position="251"/>
        <end position="277"/>
    </location>
</feature>
<evidence type="ECO:0000256" key="8">
    <source>
        <dbReference type="ARBA" id="ARBA00023136"/>
    </source>
</evidence>
<evidence type="ECO:0000256" key="1">
    <source>
        <dbReference type="ARBA" id="ARBA00004651"/>
    </source>
</evidence>
<keyword evidence="6 10" id="KW-1133">Transmembrane helix</keyword>
<feature type="transmembrane region" description="Helical" evidence="10">
    <location>
        <begin position="297"/>
        <end position="317"/>
    </location>
</feature>
<keyword evidence="12" id="KW-1185">Reference proteome</keyword>
<dbReference type="PIRSF" id="PIRSF006603">
    <property type="entry name" value="DinF"/>
    <property type="match status" value="1"/>
</dbReference>
<dbReference type="CDD" id="cd13131">
    <property type="entry name" value="MATE_NorM_like"/>
    <property type="match status" value="1"/>
</dbReference>
<dbReference type="Pfam" id="PF01554">
    <property type="entry name" value="MatE"/>
    <property type="match status" value="2"/>
</dbReference>
<keyword evidence="7" id="KW-0406">Ion transport</keyword>
<dbReference type="RefSeq" id="WP_230476388.1">
    <property type="nucleotide sequence ID" value="NZ_CP072842.1"/>
</dbReference>
<evidence type="ECO:0000256" key="9">
    <source>
        <dbReference type="ARBA" id="ARBA00031636"/>
    </source>
</evidence>
<feature type="transmembrane region" description="Helical" evidence="10">
    <location>
        <begin position="166"/>
        <end position="190"/>
    </location>
</feature>
<evidence type="ECO:0000256" key="5">
    <source>
        <dbReference type="ARBA" id="ARBA00022692"/>
    </source>
</evidence>
<feature type="transmembrane region" description="Helical" evidence="10">
    <location>
        <begin position="202"/>
        <end position="225"/>
    </location>
</feature>
<sequence>MTLKEHLQRNIKLAFPVMITQAGQISVNIIDTIMVGGLGGKFDNVKDESISKVALAATSLGNSLFFAVLVFAFGFSFALSPLIAAEDSKGDKKNAANYFTHSLIMNVTLAFLLFLLITFAQPLLHFMKQPTDVIEACIPYLNIMTFSMIPLMIFQSFRQLSEGLSLTIPVTIATILGNVVNILLNYGWIYGNLGFPRLEVEGAAWGTFVARVVMMIFLLVVLFNFKKTREVLKLVSFKNIQKKYFRKISNIGIPTALTSFFEMSAFSLAAFICGYTFTDSIADQELAKVNLAAHQIAINLASTTFMMCTGLGVAATVRIGNQLGLKDYKTLREAGWSCIILVLGFMFVCGIAFILLRYQLPTIYVENTEVINLAAQLLIIASLFQLSDGLQLVVLGALRGMTDVRIPSILTFVAYWLIAIPIGTILAIVFEMRAFGMWIGLGLGLTASAIMLVYRFHQQTKKLILENS</sequence>
<reference evidence="12" key="2">
    <citation type="submission" date="2021-04" db="EMBL/GenBank/DDBJ databases">
        <title>Taxonomy of Flavobacteriaceae bacterium ZY171143.</title>
        <authorList>
            <person name="Li F."/>
        </authorList>
    </citation>
    <scope>NUCLEOTIDE SEQUENCE [LARGE SCALE GENOMIC DNA]</scope>
    <source>
        <strain evidence="12">ZY171143</strain>
    </source>
</reference>
<feature type="transmembrane region" description="Helical" evidence="10">
    <location>
        <begin position="435"/>
        <end position="454"/>
    </location>
</feature>
<dbReference type="InterPro" id="IPR050222">
    <property type="entry name" value="MATE_MdtK"/>
</dbReference>
<dbReference type="NCBIfam" id="TIGR00797">
    <property type="entry name" value="matE"/>
    <property type="match status" value="1"/>
</dbReference>
<gene>
    <name evidence="11" type="ORF">J9309_13410</name>
</gene>
<keyword evidence="2" id="KW-0813">Transport</keyword>
<dbReference type="InterPro" id="IPR002528">
    <property type="entry name" value="MATE_fam"/>
</dbReference>
<evidence type="ECO:0000256" key="3">
    <source>
        <dbReference type="ARBA" id="ARBA00022449"/>
    </source>
</evidence>